<dbReference type="STRING" id="624147.SAMN04487970_101232"/>
<evidence type="ECO:0000313" key="5">
    <source>
        <dbReference type="Proteomes" id="UP000198601"/>
    </source>
</evidence>
<dbReference type="SUPFAM" id="SSF51126">
    <property type="entry name" value="Pectin lyase-like"/>
    <property type="match status" value="2"/>
</dbReference>
<dbReference type="PANTHER" id="PTHR22990">
    <property type="entry name" value="F-BOX ONLY PROTEIN"/>
    <property type="match status" value="1"/>
</dbReference>
<feature type="domain" description="Rhamnogalacturonase A/B/Epimerase-like pectate lyase" evidence="2">
    <location>
        <begin position="7"/>
        <end position="83"/>
    </location>
</feature>
<evidence type="ECO:0000256" key="1">
    <source>
        <dbReference type="ARBA" id="ARBA00022737"/>
    </source>
</evidence>
<keyword evidence="5" id="KW-1185">Reference proteome</keyword>
<dbReference type="Pfam" id="PF12708">
    <property type="entry name" value="Pect-lyase_RHGA_epim"/>
    <property type="match status" value="1"/>
</dbReference>
<accession>A0A1G4R629</accession>
<dbReference type="InterPro" id="IPR006626">
    <property type="entry name" value="PbH1"/>
</dbReference>
<dbReference type="InterPro" id="IPR012334">
    <property type="entry name" value="Pectin_lyas_fold"/>
</dbReference>
<dbReference type="InterPro" id="IPR011050">
    <property type="entry name" value="Pectin_lyase_fold/virulence"/>
</dbReference>
<dbReference type="RefSeq" id="WP_090670664.1">
    <property type="nucleotide sequence ID" value="NZ_FMTT01000012.1"/>
</dbReference>
<dbReference type="AlphaFoldDB" id="A0A1G4R629"/>
<dbReference type="InterPro" id="IPR024535">
    <property type="entry name" value="RHGA/B-epi-like_pectate_lyase"/>
</dbReference>
<organism evidence="4 5">
    <name type="scientific">Paenibacillus tianmuensis</name>
    <dbReference type="NCBI Taxonomy" id="624147"/>
    <lineage>
        <taxon>Bacteria</taxon>
        <taxon>Bacillati</taxon>
        <taxon>Bacillota</taxon>
        <taxon>Bacilli</taxon>
        <taxon>Bacillales</taxon>
        <taxon>Paenibacillaceae</taxon>
        <taxon>Paenibacillus</taxon>
    </lineage>
</organism>
<dbReference type="Gene3D" id="2.160.20.10">
    <property type="entry name" value="Single-stranded right-handed beta-helix, Pectin lyase-like"/>
    <property type="match status" value="2"/>
</dbReference>
<name>A0A1G4R629_9BACL</name>
<dbReference type="OrthoDB" id="2496562at2"/>
<evidence type="ECO:0000259" key="2">
    <source>
        <dbReference type="Pfam" id="PF12708"/>
    </source>
</evidence>
<dbReference type="InterPro" id="IPR051550">
    <property type="entry name" value="SCF-Subunits/Alg-Epimerases"/>
</dbReference>
<dbReference type="PANTHER" id="PTHR22990:SF15">
    <property type="entry name" value="F-BOX ONLY PROTEIN 10"/>
    <property type="match status" value="1"/>
</dbReference>
<protein>
    <submittedName>
        <fullName evidence="4">Parallel beta-helix repeat (Two copies)</fullName>
    </submittedName>
</protein>
<keyword evidence="1" id="KW-0677">Repeat</keyword>
<dbReference type="SMART" id="SM00710">
    <property type="entry name" value="PbH1"/>
    <property type="match status" value="11"/>
</dbReference>
<proteinExistence type="predicted"/>
<sequence>MVYTLENVRDLKYGALGNGAQDDAPAIQKALDAVAALGGGVVYLPQGTYNIGNVLTLKDNTKLLGTGKGSIIVNRDDTNRALLQIKGNDVTVEDLMLEYSAPSNGVGIDWGAGATHSSIRNCLFTGITAQGINMNQPGIKHISITNCRFFKINYGVLVNLYANDLYDLRIIGNQFFDIYGDAIEINSPIKQMGMNREPFDSAHAIIISGNYISCPLGLGTSENSGFGIGIAGATRVSIVGNVLDNCRQQGIHIEDYASHIVINGNTIYDVGSEPNNGTNSGIYVLDGDFITINGNSIYRCDDYGIQLDYNSSRRVHGVSLASNLITDCGSGILISGGGFSDFSITDNIVMRNSGHGLIIVGEPIGIKVTGNTFRSNGAYGIVMNKGIFLGELSGNSLYGNKAGAYQYTSTTKIPLVLGDQTNYLFTPITGNYTPWVNVISLGKVADGLLYCIAKSGTQSKTELHKIQWDGLQLNSIKIKEELIGTIELMEPRINGNNLQLQVHHTAANGTNIQLFVQFFGKIMFA</sequence>
<evidence type="ECO:0000313" key="4">
    <source>
        <dbReference type="EMBL" id="SCW52055.1"/>
    </source>
</evidence>
<dbReference type="EMBL" id="FMTT01000012">
    <property type="protein sequence ID" value="SCW52055.1"/>
    <property type="molecule type" value="Genomic_DNA"/>
</dbReference>
<evidence type="ECO:0000259" key="3">
    <source>
        <dbReference type="Pfam" id="PF13229"/>
    </source>
</evidence>
<dbReference type="Proteomes" id="UP000198601">
    <property type="component" value="Unassembled WGS sequence"/>
</dbReference>
<dbReference type="InterPro" id="IPR039448">
    <property type="entry name" value="Beta_helix"/>
</dbReference>
<reference evidence="5" key="1">
    <citation type="submission" date="2016-10" db="EMBL/GenBank/DDBJ databases">
        <authorList>
            <person name="Varghese N."/>
            <person name="Submissions S."/>
        </authorList>
    </citation>
    <scope>NUCLEOTIDE SEQUENCE [LARGE SCALE GENOMIC DNA]</scope>
    <source>
        <strain evidence="5">CGMCC 1.8946</strain>
    </source>
</reference>
<feature type="domain" description="Right handed beta helix" evidence="3">
    <location>
        <begin position="222"/>
        <end position="373"/>
    </location>
</feature>
<gene>
    <name evidence="4" type="ORF">SAMN04487970_101232</name>
</gene>
<dbReference type="Pfam" id="PF13229">
    <property type="entry name" value="Beta_helix"/>
    <property type="match status" value="1"/>
</dbReference>